<sequence length="457" mass="49810">MRLLEVLSAALLSTRSNLASSAHQHQNHRYDASSTDEPVHHHYHRDSFQDVVISLRPADRHLLESTLADLSDPDGEKYGRFLSREEARALLQPRQSSVDAVKRWLAEAGVPEEDVRDGGQVIEARVSTSDAERLLRLEGLVDGEKESTAALRAHVAFVHRAPEVRSTSTPQKRFPARRTASETSQSMLTARREPPSTTPSCGGKVTPASLRALYHMDDYTNGNGFAPSQLPAHARSRLGIAGFSGQAAQYAQLDKFLAALMPDAVGANFSTALYEHSGEANLDIQYAVGMAYPVPVTYYAVGGEDHDFTPDLDIWDPDTQWVEPYDIFFSYLLDLDDEALPRVVSISYGVNEQDVPRAHAQRICDMIGQLGTRGVSVIASSGDQGPGVSCLSNDGTNTTKFLPAFPASCPYVTSVGGTHGHGPEVAWNLSSGGFSEYWPRPAWQEMAVGEYLARLGG</sequence>
<evidence type="ECO:0000313" key="2">
    <source>
        <dbReference type="Proteomes" id="UP001638806"/>
    </source>
</evidence>
<keyword evidence="2" id="KW-1185">Reference proteome</keyword>
<gene>
    <name evidence="1" type="ORF">ACCO45_000250</name>
</gene>
<proteinExistence type="predicted"/>
<reference evidence="1" key="1">
    <citation type="submission" date="2024-12" db="EMBL/GenBank/DDBJ databases">
        <title>Comparative genomics and development of molecular markers within Purpureocillium lilacinum and among Purpureocillium species.</title>
        <authorList>
            <person name="Yeh Z.-Y."/>
            <person name="Ni N.-T."/>
            <person name="Lo P.-H."/>
            <person name="Mushyakhwo K."/>
            <person name="Lin C.-F."/>
            <person name="Nai Y.-S."/>
        </authorList>
    </citation>
    <scope>NUCLEOTIDE SEQUENCE</scope>
    <source>
        <strain evidence="1">NCHU-NPUST-175</strain>
    </source>
</reference>
<evidence type="ECO:0000313" key="1">
    <source>
        <dbReference type="EMBL" id="KAL3963246.1"/>
    </source>
</evidence>
<dbReference type="EMBL" id="JBGNUJ010000002">
    <property type="protein sequence ID" value="KAL3963246.1"/>
    <property type="molecule type" value="Genomic_DNA"/>
</dbReference>
<name>A0ACC4E453_PURLI</name>
<comment type="caution">
    <text evidence="1">The sequence shown here is derived from an EMBL/GenBank/DDBJ whole genome shotgun (WGS) entry which is preliminary data.</text>
</comment>
<protein>
    <submittedName>
        <fullName evidence="1">Uncharacterized protein</fullName>
    </submittedName>
</protein>
<accession>A0ACC4E453</accession>
<dbReference type="Proteomes" id="UP001638806">
    <property type="component" value="Unassembled WGS sequence"/>
</dbReference>
<organism evidence="1 2">
    <name type="scientific">Purpureocillium lilacinum</name>
    <name type="common">Paecilomyces lilacinus</name>
    <dbReference type="NCBI Taxonomy" id="33203"/>
    <lineage>
        <taxon>Eukaryota</taxon>
        <taxon>Fungi</taxon>
        <taxon>Dikarya</taxon>
        <taxon>Ascomycota</taxon>
        <taxon>Pezizomycotina</taxon>
        <taxon>Sordariomycetes</taxon>
        <taxon>Hypocreomycetidae</taxon>
        <taxon>Hypocreales</taxon>
        <taxon>Ophiocordycipitaceae</taxon>
        <taxon>Purpureocillium</taxon>
    </lineage>
</organism>